<dbReference type="InterPro" id="IPR029016">
    <property type="entry name" value="GAF-like_dom_sf"/>
</dbReference>
<dbReference type="Pfam" id="PF13493">
    <property type="entry name" value="DUF4118"/>
    <property type="match status" value="1"/>
</dbReference>
<dbReference type="Gene3D" id="3.30.450.40">
    <property type="match status" value="1"/>
</dbReference>
<dbReference type="SUPFAM" id="SSF47384">
    <property type="entry name" value="Homodimeric domain of signal transducing histidine kinase"/>
    <property type="match status" value="1"/>
</dbReference>
<evidence type="ECO:0000256" key="10">
    <source>
        <dbReference type="ARBA" id="ARBA00022989"/>
    </source>
</evidence>
<dbReference type="PROSITE" id="PS50109">
    <property type="entry name" value="HIS_KIN"/>
    <property type="match status" value="1"/>
</dbReference>
<sequence>MREKNLATMKTAVLHVVLTVLLLGAATAVGYLFRYLRFPETATVLVYLLAVLLVAWQAKGYLFGFLSSIIATFAYNYFFTEPHYTLEVRNPSYWITFTVMTVVAVITSTLTSHAKRSSQEAREKAAETKAVYNLTYRLSDAKNMQEITGVILGAISEYFYCTAELLDINESELPEYRHLKPLYVAPERDGGPPERKSSYVRLQKDVYADEAAWPILGRESVLGIIRIPKERALLMSEAERRLLRSMVETTAMAMERLREAEKNIKARELAEQERYRGNLLRAISHDLRTPLSGIIGTSEMLMAMTDESDPRHALIRDICTSADWLHAMVENILSLTRLDDGRLLLEKQPEAAEEVVDAAVNHVLRHAPEREIAVKTPEALLLVPMDATLIRQVLINLLDNALKHTAPEDELSVTVDAEGRFANFTVLDGGTGIAPDDLPNIFQPFYTTAAKQADAGRGIGLGLAICQAIVKAHGGAITARNRPDHTGAEFKFSLPLEAENEQV</sequence>
<dbReference type="Pfam" id="PF00512">
    <property type="entry name" value="HisKA"/>
    <property type="match status" value="1"/>
</dbReference>
<evidence type="ECO:0000256" key="4">
    <source>
        <dbReference type="ARBA" id="ARBA00022553"/>
    </source>
</evidence>
<dbReference type="Pfam" id="PF02518">
    <property type="entry name" value="HATPase_c"/>
    <property type="match status" value="1"/>
</dbReference>
<dbReference type="RefSeq" id="WP_073078269.1">
    <property type="nucleotide sequence ID" value="NZ_FQXV01000006.1"/>
</dbReference>
<evidence type="ECO:0000256" key="13">
    <source>
        <dbReference type="SAM" id="Phobius"/>
    </source>
</evidence>
<dbReference type="CDD" id="cd00075">
    <property type="entry name" value="HATPase"/>
    <property type="match status" value="1"/>
</dbReference>
<comment type="catalytic activity">
    <reaction evidence="1">
        <text>ATP + protein L-histidine = ADP + protein N-phospho-L-histidine.</text>
        <dbReference type="EC" id="2.7.13.3"/>
    </reaction>
</comment>
<dbReference type="STRING" id="1123282.SAMN02745823_01950"/>
<dbReference type="Gene3D" id="3.30.565.10">
    <property type="entry name" value="Histidine kinase-like ATPase, C-terminal domain"/>
    <property type="match status" value="1"/>
</dbReference>
<accession>A0A1M5XS23</accession>
<dbReference type="EMBL" id="FQXV01000006">
    <property type="protein sequence ID" value="SHI02073.1"/>
    <property type="molecule type" value="Genomic_DNA"/>
</dbReference>
<dbReference type="InterPro" id="IPR025201">
    <property type="entry name" value="KdpD_TM"/>
</dbReference>
<dbReference type="CDD" id="cd00082">
    <property type="entry name" value="HisKA"/>
    <property type="match status" value="1"/>
</dbReference>
<dbReference type="GO" id="GO:0005886">
    <property type="term" value="C:plasma membrane"/>
    <property type="evidence" value="ECO:0007669"/>
    <property type="project" value="TreeGrafter"/>
</dbReference>
<evidence type="ECO:0000256" key="1">
    <source>
        <dbReference type="ARBA" id="ARBA00000085"/>
    </source>
</evidence>
<keyword evidence="5" id="KW-0808">Transferase</keyword>
<dbReference type="InterPro" id="IPR036097">
    <property type="entry name" value="HisK_dim/P_sf"/>
</dbReference>
<gene>
    <name evidence="15" type="ORF">SAMN02745823_01950</name>
</gene>
<dbReference type="GO" id="GO:0005524">
    <property type="term" value="F:ATP binding"/>
    <property type="evidence" value="ECO:0007669"/>
    <property type="project" value="UniProtKB-KW"/>
</dbReference>
<proteinExistence type="predicted"/>
<reference evidence="15 16" key="1">
    <citation type="submission" date="2016-11" db="EMBL/GenBank/DDBJ databases">
        <authorList>
            <person name="Jaros S."/>
            <person name="Januszkiewicz K."/>
            <person name="Wedrychowicz H."/>
        </authorList>
    </citation>
    <scope>NUCLEOTIDE SEQUENCE [LARGE SCALE GENOMIC DNA]</scope>
    <source>
        <strain evidence="15 16">DSM 10068</strain>
    </source>
</reference>
<dbReference type="Proteomes" id="UP000183995">
    <property type="component" value="Unassembled WGS sequence"/>
</dbReference>
<keyword evidence="16" id="KW-1185">Reference proteome</keyword>
<evidence type="ECO:0000313" key="16">
    <source>
        <dbReference type="Proteomes" id="UP000183995"/>
    </source>
</evidence>
<evidence type="ECO:0000256" key="5">
    <source>
        <dbReference type="ARBA" id="ARBA00022679"/>
    </source>
</evidence>
<dbReference type="SMART" id="SM00387">
    <property type="entry name" value="HATPase_c"/>
    <property type="match status" value="1"/>
</dbReference>
<dbReference type="GO" id="GO:0000155">
    <property type="term" value="F:phosphorelay sensor kinase activity"/>
    <property type="evidence" value="ECO:0007669"/>
    <property type="project" value="InterPro"/>
</dbReference>
<name>A0A1M5XS23_9FIRM</name>
<evidence type="ECO:0000256" key="11">
    <source>
        <dbReference type="ARBA" id="ARBA00023012"/>
    </source>
</evidence>
<keyword evidence="6 13" id="KW-0812">Transmembrane</keyword>
<evidence type="ECO:0000256" key="3">
    <source>
        <dbReference type="ARBA" id="ARBA00012438"/>
    </source>
</evidence>
<keyword evidence="10 13" id="KW-1133">Transmembrane helix</keyword>
<keyword evidence="4" id="KW-0597">Phosphoprotein</keyword>
<dbReference type="InterPro" id="IPR005467">
    <property type="entry name" value="His_kinase_dom"/>
</dbReference>
<dbReference type="AlphaFoldDB" id="A0A1M5XS23"/>
<evidence type="ECO:0000256" key="7">
    <source>
        <dbReference type="ARBA" id="ARBA00022741"/>
    </source>
</evidence>
<dbReference type="InterPro" id="IPR036890">
    <property type="entry name" value="HATPase_C_sf"/>
</dbReference>
<evidence type="ECO:0000313" key="15">
    <source>
        <dbReference type="EMBL" id="SHI02073.1"/>
    </source>
</evidence>
<keyword evidence="8 15" id="KW-0418">Kinase</keyword>
<protein>
    <recommendedName>
        <fullName evidence="3">histidine kinase</fullName>
        <ecNumber evidence="3">2.7.13.3</ecNumber>
    </recommendedName>
</protein>
<keyword evidence="9" id="KW-0067">ATP-binding</keyword>
<dbReference type="SUPFAM" id="SSF55874">
    <property type="entry name" value="ATPase domain of HSP90 chaperone/DNA topoisomerase II/histidine kinase"/>
    <property type="match status" value="1"/>
</dbReference>
<dbReference type="FunFam" id="3.30.565.10:FF:000006">
    <property type="entry name" value="Sensor histidine kinase WalK"/>
    <property type="match status" value="1"/>
</dbReference>
<feature type="transmembrane region" description="Helical" evidence="13">
    <location>
        <begin position="91"/>
        <end position="112"/>
    </location>
</feature>
<evidence type="ECO:0000256" key="9">
    <source>
        <dbReference type="ARBA" id="ARBA00022840"/>
    </source>
</evidence>
<dbReference type="PANTHER" id="PTHR45569:SF1">
    <property type="entry name" value="SENSOR PROTEIN KDPD"/>
    <property type="match status" value="1"/>
</dbReference>
<dbReference type="InterPro" id="IPR052023">
    <property type="entry name" value="Histidine_kinase_KdpD"/>
</dbReference>
<evidence type="ECO:0000256" key="6">
    <source>
        <dbReference type="ARBA" id="ARBA00022692"/>
    </source>
</evidence>
<evidence type="ECO:0000256" key="2">
    <source>
        <dbReference type="ARBA" id="ARBA00004141"/>
    </source>
</evidence>
<keyword evidence="12 13" id="KW-0472">Membrane</keyword>
<dbReference type="OrthoDB" id="9806130at2"/>
<keyword evidence="11" id="KW-0902">Two-component regulatory system</keyword>
<dbReference type="SMART" id="SM00388">
    <property type="entry name" value="HisKA"/>
    <property type="match status" value="1"/>
</dbReference>
<feature type="domain" description="Histidine kinase" evidence="14">
    <location>
        <begin position="282"/>
        <end position="498"/>
    </location>
</feature>
<keyword evidence="7" id="KW-0547">Nucleotide-binding</keyword>
<dbReference type="InterPro" id="IPR003594">
    <property type="entry name" value="HATPase_dom"/>
</dbReference>
<dbReference type="Gene3D" id="1.10.287.130">
    <property type="match status" value="1"/>
</dbReference>
<comment type="subcellular location">
    <subcellularLocation>
        <location evidence="2">Membrane</location>
        <topology evidence="2">Multi-pass membrane protein</topology>
    </subcellularLocation>
</comment>
<organism evidence="15 16">
    <name type="scientific">Sporobacter termitidis DSM 10068</name>
    <dbReference type="NCBI Taxonomy" id="1123282"/>
    <lineage>
        <taxon>Bacteria</taxon>
        <taxon>Bacillati</taxon>
        <taxon>Bacillota</taxon>
        <taxon>Clostridia</taxon>
        <taxon>Eubacteriales</taxon>
        <taxon>Oscillospiraceae</taxon>
        <taxon>Sporobacter</taxon>
    </lineage>
</organism>
<dbReference type="PRINTS" id="PR00344">
    <property type="entry name" value="BCTRLSENSOR"/>
</dbReference>
<evidence type="ECO:0000259" key="14">
    <source>
        <dbReference type="PROSITE" id="PS50109"/>
    </source>
</evidence>
<dbReference type="EC" id="2.7.13.3" evidence="3"/>
<dbReference type="InterPro" id="IPR038318">
    <property type="entry name" value="KdpD_sf"/>
</dbReference>
<dbReference type="InterPro" id="IPR003661">
    <property type="entry name" value="HisK_dim/P_dom"/>
</dbReference>
<feature type="transmembrane region" description="Helical" evidence="13">
    <location>
        <begin position="38"/>
        <end position="56"/>
    </location>
</feature>
<dbReference type="InterPro" id="IPR004358">
    <property type="entry name" value="Sig_transdc_His_kin-like_C"/>
</dbReference>
<evidence type="ECO:0000256" key="8">
    <source>
        <dbReference type="ARBA" id="ARBA00022777"/>
    </source>
</evidence>
<dbReference type="PANTHER" id="PTHR45569">
    <property type="entry name" value="SENSOR PROTEIN KDPD"/>
    <property type="match status" value="1"/>
</dbReference>
<evidence type="ECO:0000256" key="12">
    <source>
        <dbReference type="ARBA" id="ARBA00023136"/>
    </source>
</evidence>
<dbReference type="Gene3D" id="1.20.120.620">
    <property type="entry name" value="Backbone structure of the membrane domain of e. Coli histidine kinase receptor kdpd"/>
    <property type="match status" value="1"/>
</dbReference>